<dbReference type="Pfam" id="PF00581">
    <property type="entry name" value="Rhodanese"/>
    <property type="match status" value="1"/>
</dbReference>
<accession>A0AAV5QG57</accession>
<dbReference type="InterPro" id="IPR001763">
    <property type="entry name" value="Rhodanese-like_dom"/>
</dbReference>
<evidence type="ECO:0000259" key="1">
    <source>
        <dbReference type="PROSITE" id="PS50206"/>
    </source>
</evidence>
<feature type="domain" description="Rhodanese" evidence="1">
    <location>
        <begin position="60"/>
        <end position="162"/>
    </location>
</feature>
<dbReference type="InterPro" id="IPR036873">
    <property type="entry name" value="Rhodanese-like_dom_sf"/>
</dbReference>
<proteinExistence type="predicted"/>
<gene>
    <name evidence="2" type="ORF">DASC09_010210</name>
</gene>
<dbReference type="AlphaFoldDB" id="A0AAV5QG57"/>
<dbReference type="RefSeq" id="XP_064850696.1">
    <property type="nucleotide sequence ID" value="XM_064994624.1"/>
</dbReference>
<dbReference type="GO" id="GO:0004792">
    <property type="term" value="F:thiosulfate-cyanide sulfurtransferase activity"/>
    <property type="evidence" value="ECO:0007669"/>
    <property type="project" value="TreeGrafter"/>
</dbReference>
<dbReference type="PANTHER" id="PTHR44086">
    <property type="entry name" value="THIOSULFATE SULFURTRANSFERASE RDL2, MITOCHONDRIAL-RELATED"/>
    <property type="match status" value="1"/>
</dbReference>
<comment type="caution">
    <text evidence="2">The sequence shown here is derived from an EMBL/GenBank/DDBJ whole genome shotgun (WGS) entry which is preliminary data.</text>
</comment>
<sequence>MLAVQRSFARSFARGIVPRCGLHTASVFYNQGASQPKLAVQQNPAKIYDFSEIKKLLESGATDSVLIDVREPAELQQQGFIPTAINIPFKSAPGALNLPEDEFEDVFRFGKPAKDKEVIFYCHSGVRSSAAEELAGTFGYEKRGNYVGSFSDWVAQGGKIEKK</sequence>
<dbReference type="GeneID" id="90071675"/>
<dbReference type="Proteomes" id="UP001360560">
    <property type="component" value="Unassembled WGS sequence"/>
</dbReference>
<evidence type="ECO:0000313" key="3">
    <source>
        <dbReference type="Proteomes" id="UP001360560"/>
    </source>
</evidence>
<dbReference type="SUPFAM" id="SSF52821">
    <property type="entry name" value="Rhodanese/Cell cycle control phosphatase"/>
    <property type="match status" value="1"/>
</dbReference>
<dbReference type="PROSITE" id="PS50206">
    <property type="entry name" value="RHODANESE_3"/>
    <property type="match status" value="1"/>
</dbReference>
<dbReference type="EMBL" id="BTFZ01000002">
    <property type="protein sequence ID" value="GMM33696.1"/>
    <property type="molecule type" value="Genomic_DNA"/>
</dbReference>
<keyword evidence="3" id="KW-1185">Reference proteome</keyword>
<organism evidence="2 3">
    <name type="scientific">Saccharomycopsis crataegensis</name>
    <dbReference type="NCBI Taxonomy" id="43959"/>
    <lineage>
        <taxon>Eukaryota</taxon>
        <taxon>Fungi</taxon>
        <taxon>Dikarya</taxon>
        <taxon>Ascomycota</taxon>
        <taxon>Saccharomycotina</taxon>
        <taxon>Saccharomycetes</taxon>
        <taxon>Saccharomycopsidaceae</taxon>
        <taxon>Saccharomycopsis</taxon>
    </lineage>
</organism>
<name>A0AAV5QG57_9ASCO</name>
<dbReference type="GO" id="GO:0005739">
    <property type="term" value="C:mitochondrion"/>
    <property type="evidence" value="ECO:0007669"/>
    <property type="project" value="TreeGrafter"/>
</dbReference>
<evidence type="ECO:0000313" key="2">
    <source>
        <dbReference type="EMBL" id="GMM33696.1"/>
    </source>
</evidence>
<dbReference type="SMART" id="SM00450">
    <property type="entry name" value="RHOD"/>
    <property type="match status" value="1"/>
</dbReference>
<reference evidence="2 3" key="1">
    <citation type="journal article" date="2023" name="Elife">
        <title>Identification of key yeast species and microbe-microbe interactions impacting larval growth of Drosophila in the wild.</title>
        <authorList>
            <person name="Mure A."/>
            <person name="Sugiura Y."/>
            <person name="Maeda R."/>
            <person name="Honda K."/>
            <person name="Sakurai N."/>
            <person name="Takahashi Y."/>
            <person name="Watada M."/>
            <person name="Katoh T."/>
            <person name="Gotoh A."/>
            <person name="Gotoh Y."/>
            <person name="Taniguchi I."/>
            <person name="Nakamura K."/>
            <person name="Hayashi T."/>
            <person name="Katayama T."/>
            <person name="Uemura T."/>
            <person name="Hattori Y."/>
        </authorList>
    </citation>
    <scope>NUCLEOTIDE SEQUENCE [LARGE SCALE GENOMIC DNA]</scope>
    <source>
        <strain evidence="2 3">SC-9</strain>
    </source>
</reference>
<dbReference type="CDD" id="cd01519">
    <property type="entry name" value="RHOD_HSP67B2"/>
    <property type="match status" value="1"/>
</dbReference>
<dbReference type="Gene3D" id="3.40.250.10">
    <property type="entry name" value="Rhodanese-like domain"/>
    <property type="match status" value="1"/>
</dbReference>
<protein>
    <submittedName>
        <fullName evidence="2">Thiosulfate sulfurtransferase</fullName>
    </submittedName>
</protein>
<dbReference type="PANTHER" id="PTHR44086:SF10">
    <property type="entry name" value="THIOSULFATE SULFURTRANSFERASE_RHODANESE-LIKE DOMAIN-CONTAINING PROTEIN 3"/>
    <property type="match status" value="1"/>
</dbReference>